<dbReference type="InterPro" id="IPR000322">
    <property type="entry name" value="Glyco_hydro_31_TIM"/>
</dbReference>
<dbReference type="AlphaFoldDB" id="A0A0B2UQN7"/>
<comment type="caution">
    <text evidence="3">The sequence shown here is derived from an EMBL/GenBank/DDBJ whole genome shotgun (WGS) entry which is preliminary data.</text>
</comment>
<evidence type="ECO:0000313" key="4">
    <source>
        <dbReference type="Proteomes" id="UP000031036"/>
    </source>
</evidence>
<protein>
    <submittedName>
        <fullName evidence="3">Lysosomal alpha-glucosidase</fullName>
    </submittedName>
</protein>
<dbReference type="PROSITE" id="PS00129">
    <property type="entry name" value="GLYCOSYL_HYDROL_F31_1"/>
    <property type="match status" value="1"/>
</dbReference>
<name>A0A0B2UQN7_TOXCA</name>
<evidence type="ECO:0000256" key="1">
    <source>
        <dbReference type="RuleBase" id="RU361185"/>
    </source>
</evidence>
<dbReference type="GO" id="GO:0005975">
    <property type="term" value="P:carbohydrate metabolic process"/>
    <property type="evidence" value="ECO:0007669"/>
    <property type="project" value="InterPro"/>
</dbReference>
<dbReference type="PANTHER" id="PTHR22762:SF133">
    <property type="entry name" value="P-TYPE DOMAIN-CONTAINING PROTEIN"/>
    <property type="match status" value="1"/>
</dbReference>
<comment type="similarity">
    <text evidence="1">Belongs to the glycosyl hydrolase 31 family.</text>
</comment>
<dbReference type="InterPro" id="IPR030458">
    <property type="entry name" value="Glyco_hydro_31_AS"/>
</dbReference>
<dbReference type="OrthoDB" id="5839090at2759"/>
<dbReference type="STRING" id="6265.A0A0B2UQN7"/>
<keyword evidence="4" id="KW-1185">Reference proteome</keyword>
<sequence>MLGVVWPDRHVAFPDFLDPQNKTQAWWMKEITTLHTSVDYDGIWIDMNEPANFGTNEDNPWYWEQKQLAPLKCPLSGEHSKFDSPPYPTINAYQWGLSFRALSAISARFLYMTYDGANSDQCRSKPSEATRDFFNFGSCFISFFAQNPDNQRAAGKCYISKLRPYFLCTENRECPYDDPTLRTVQQPTTCYQLSMFPFVVLRSSVCALGCAVIKDVVYAGDYIKEHEEILRHEEHIWSRRGDCNANGTLPSNRKKRRRHFQVIASLPFSL</sequence>
<evidence type="ECO:0000313" key="3">
    <source>
        <dbReference type="EMBL" id="KHN71698.1"/>
    </source>
</evidence>
<proteinExistence type="inferred from homology"/>
<dbReference type="EMBL" id="JPKZ01021030">
    <property type="protein sequence ID" value="KHN71698.1"/>
    <property type="molecule type" value="Genomic_DNA"/>
</dbReference>
<dbReference type="Gene3D" id="3.20.20.80">
    <property type="entry name" value="Glycosidases"/>
    <property type="match status" value="1"/>
</dbReference>
<dbReference type="Pfam" id="PF01055">
    <property type="entry name" value="Glyco_hydro_31_2nd"/>
    <property type="match status" value="1"/>
</dbReference>
<keyword evidence="1" id="KW-0326">Glycosidase</keyword>
<keyword evidence="1" id="KW-0378">Hydrolase</keyword>
<organism evidence="3 4">
    <name type="scientific">Toxocara canis</name>
    <name type="common">Canine roundworm</name>
    <dbReference type="NCBI Taxonomy" id="6265"/>
    <lineage>
        <taxon>Eukaryota</taxon>
        <taxon>Metazoa</taxon>
        <taxon>Ecdysozoa</taxon>
        <taxon>Nematoda</taxon>
        <taxon>Chromadorea</taxon>
        <taxon>Rhabditida</taxon>
        <taxon>Spirurina</taxon>
        <taxon>Ascaridomorpha</taxon>
        <taxon>Ascaridoidea</taxon>
        <taxon>Toxocaridae</taxon>
        <taxon>Toxocara</taxon>
    </lineage>
</organism>
<accession>A0A0B2UQN7</accession>
<evidence type="ECO:0000259" key="2">
    <source>
        <dbReference type="Pfam" id="PF01055"/>
    </source>
</evidence>
<dbReference type="Proteomes" id="UP000031036">
    <property type="component" value="Unassembled WGS sequence"/>
</dbReference>
<dbReference type="GO" id="GO:0004558">
    <property type="term" value="F:alpha-1,4-glucosidase activity"/>
    <property type="evidence" value="ECO:0007669"/>
    <property type="project" value="TreeGrafter"/>
</dbReference>
<gene>
    <name evidence="3" type="primary">GAA</name>
    <name evidence="3" type="ORF">Tcan_02100</name>
</gene>
<feature type="domain" description="Glycoside hydrolase family 31 TIM barrel" evidence="2">
    <location>
        <begin position="4"/>
        <end position="84"/>
    </location>
</feature>
<reference evidence="3 4" key="1">
    <citation type="submission" date="2014-11" db="EMBL/GenBank/DDBJ databases">
        <title>Genetic blueprint of the zoonotic pathogen Toxocara canis.</title>
        <authorList>
            <person name="Zhu X.-Q."/>
            <person name="Korhonen P.K."/>
            <person name="Cai H."/>
            <person name="Young N.D."/>
            <person name="Nejsum P."/>
            <person name="von Samson-Himmelstjerna G."/>
            <person name="Boag P.R."/>
            <person name="Tan P."/>
            <person name="Li Q."/>
            <person name="Min J."/>
            <person name="Yang Y."/>
            <person name="Wang X."/>
            <person name="Fang X."/>
            <person name="Hall R.S."/>
            <person name="Hofmann A."/>
            <person name="Sternberg P.W."/>
            <person name="Jex A.R."/>
            <person name="Gasser R.B."/>
        </authorList>
    </citation>
    <scope>NUCLEOTIDE SEQUENCE [LARGE SCALE GENOMIC DNA]</scope>
    <source>
        <strain evidence="3">PN_DK_2014</strain>
    </source>
</reference>
<dbReference type="PANTHER" id="PTHR22762">
    <property type="entry name" value="ALPHA-GLUCOSIDASE"/>
    <property type="match status" value="1"/>
</dbReference>